<proteinExistence type="predicted"/>
<organism evidence="1 2">
    <name type="scientific">Microlunatus endophyticus</name>
    <dbReference type="NCBI Taxonomy" id="1716077"/>
    <lineage>
        <taxon>Bacteria</taxon>
        <taxon>Bacillati</taxon>
        <taxon>Actinomycetota</taxon>
        <taxon>Actinomycetes</taxon>
        <taxon>Propionibacteriales</taxon>
        <taxon>Propionibacteriaceae</taxon>
        <taxon>Microlunatus</taxon>
    </lineage>
</organism>
<reference evidence="1" key="1">
    <citation type="journal article" date="2014" name="Int. J. Syst. Evol. Microbiol.">
        <title>Complete genome sequence of Corynebacterium casei LMG S-19264T (=DSM 44701T), isolated from a smear-ripened cheese.</title>
        <authorList>
            <consortium name="US DOE Joint Genome Institute (JGI-PGF)"/>
            <person name="Walter F."/>
            <person name="Albersmeier A."/>
            <person name="Kalinowski J."/>
            <person name="Ruckert C."/>
        </authorList>
    </citation>
    <scope>NUCLEOTIDE SEQUENCE</scope>
    <source>
        <strain evidence="1">CGMCC 4.7306</strain>
    </source>
</reference>
<sequence>MAEVQDFDEINVQRINLREPDGRLRYVLANSARLPGAIIRGEEFRPHRSEAGMIFYSDEETENGGLVFAGKEGESGGALSFDAYEQDQVVQVIGHTTGSSMTAGLVVNEVPDTPMAEQIRMVEELRQRSDGDQVLDQMQSDGAFGRRRMFAGVKDGDAVVDLRDGEGRSRLRLKVTAGGAASIEFLDEDGEVLTRLAPSD</sequence>
<dbReference type="Proteomes" id="UP000613840">
    <property type="component" value="Unassembled WGS sequence"/>
</dbReference>
<keyword evidence="2" id="KW-1185">Reference proteome</keyword>
<evidence type="ECO:0000313" key="2">
    <source>
        <dbReference type="Proteomes" id="UP000613840"/>
    </source>
</evidence>
<dbReference type="RefSeq" id="WP_188896314.1">
    <property type="nucleotide sequence ID" value="NZ_BMMZ01000008.1"/>
</dbReference>
<protein>
    <submittedName>
        <fullName evidence="1">Uncharacterized protein</fullName>
    </submittedName>
</protein>
<name>A0A917SBV3_9ACTN</name>
<reference evidence="1" key="2">
    <citation type="submission" date="2020-09" db="EMBL/GenBank/DDBJ databases">
        <authorList>
            <person name="Sun Q."/>
            <person name="Zhou Y."/>
        </authorList>
    </citation>
    <scope>NUCLEOTIDE SEQUENCE</scope>
    <source>
        <strain evidence="1">CGMCC 4.7306</strain>
    </source>
</reference>
<dbReference type="AlphaFoldDB" id="A0A917SBV3"/>
<gene>
    <name evidence="1" type="ORF">GCM10011575_31250</name>
</gene>
<evidence type="ECO:0000313" key="1">
    <source>
        <dbReference type="EMBL" id="GGL70530.1"/>
    </source>
</evidence>
<dbReference type="EMBL" id="BMMZ01000008">
    <property type="protein sequence ID" value="GGL70530.1"/>
    <property type="molecule type" value="Genomic_DNA"/>
</dbReference>
<comment type="caution">
    <text evidence="1">The sequence shown here is derived from an EMBL/GenBank/DDBJ whole genome shotgun (WGS) entry which is preliminary data.</text>
</comment>
<accession>A0A917SBV3</accession>